<comment type="caution">
    <text evidence="10">The sequence shown here is derived from an EMBL/GenBank/DDBJ whole genome shotgun (WGS) entry which is preliminary data.</text>
</comment>
<keyword evidence="4" id="KW-0479">Metal-binding</keyword>
<dbReference type="EMBL" id="DYZA01000185">
    <property type="protein sequence ID" value="HJD97800.1"/>
    <property type="molecule type" value="Genomic_DNA"/>
</dbReference>
<reference evidence="10" key="2">
    <citation type="submission" date="2021-09" db="EMBL/GenBank/DDBJ databases">
        <authorList>
            <person name="Gilroy R."/>
        </authorList>
    </citation>
    <scope>NUCLEOTIDE SEQUENCE</scope>
    <source>
        <strain evidence="10">ChiGjej2B2-19336</strain>
    </source>
</reference>
<evidence type="ECO:0000313" key="10">
    <source>
        <dbReference type="EMBL" id="HJD97800.1"/>
    </source>
</evidence>
<dbReference type="GO" id="GO:0017061">
    <property type="term" value="F:S-methyl-5-thioadenosine phosphorylase activity"/>
    <property type="evidence" value="ECO:0007669"/>
    <property type="project" value="UniProtKB-EC"/>
</dbReference>
<evidence type="ECO:0000313" key="11">
    <source>
        <dbReference type="Proteomes" id="UP000698963"/>
    </source>
</evidence>
<reference evidence="10" key="1">
    <citation type="journal article" date="2021" name="PeerJ">
        <title>Extensive microbial diversity within the chicken gut microbiome revealed by metagenomics and culture.</title>
        <authorList>
            <person name="Gilroy R."/>
            <person name="Ravi A."/>
            <person name="Getino M."/>
            <person name="Pursley I."/>
            <person name="Horton D.L."/>
            <person name="Alikhan N.F."/>
            <person name="Baker D."/>
            <person name="Gharbi K."/>
            <person name="Hall N."/>
            <person name="Watson M."/>
            <person name="Adriaenssens E.M."/>
            <person name="Foster-Nyarko E."/>
            <person name="Jarju S."/>
            <person name="Secka A."/>
            <person name="Antonio M."/>
            <person name="Oren A."/>
            <person name="Chaudhuri R.R."/>
            <person name="La Ragione R."/>
            <person name="Hildebrand F."/>
            <person name="Pallen M.J."/>
        </authorList>
    </citation>
    <scope>NUCLEOTIDE SEQUENCE</scope>
    <source>
        <strain evidence="10">ChiGjej2B2-19336</strain>
    </source>
</reference>
<dbReference type="Proteomes" id="UP000698963">
    <property type="component" value="Unassembled WGS sequence"/>
</dbReference>
<keyword evidence="6" id="KW-0862">Zinc</keyword>
<evidence type="ECO:0000256" key="2">
    <source>
        <dbReference type="ARBA" id="ARBA00007353"/>
    </source>
</evidence>
<dbReference type="CDD" id="cd16833">
    <property type="entry name" value="YfiH"/>
    <property type="match status" value="1"/>
</dbReference>
<proteinExistence type="inferred from homology"/>
<keyword evidence="5" id="KW-0378">Hydrolase</keyword>
<dbReference type="GO" id="GO:0016787">
    <property type="term" value="F:hydrolase activity"/>
    <property type="evidence" value="ECO:0007669"/>
    <property type="project" value="UniProtKB-KW"/>
</dbReference>
<comment type="catalytic activity">
    <reaction evidence="9">
        <text>S-methyl-5'-thioadenosine + phosphate = 5-(methylsulfanyl)-alpha-D-ribose 1-phosphate + adenine</text>
        <dbReference type="Rhea" id="RHEA:11852"/>
        <dbReference type="ChEBI" id="CHEBI:16708"/>
        <dbReference type="ChEBI" id="CHEBI:17509"/>
        <dbReference type="ChEBI" id="CHEBI:43474"/>
        <dbReference type="ChEBI" id="CHEBI:58533"/>
        <dbReference type="EC" id="2.4.2.28"/>
    </reaction>
    <physiologicalReaction direction="left-to-right" evidence="9">
        <dbReference type="Rhea" id="RHEA:11853"/>
    </physiologicalReaction>
</comment>
<evidence type="ECO:0000256" key="3">
    <source>
        <dbReference type="ARBA" id="ARBA00022679"/>
    </source>
</evidence>
<dbReference type="InterPro" id="IPR003730">
    <property type="entry name" value="Cu_polyphenol_OxRdtase"/>
</dbReference>
<evidence type="ECO:0000256" key="6">
    <source>
        <dbReference type="ARBA" id="ARBA00022833"/>
    </source>
</evidence>
<evidence type="ECO:0000256" key="7">
    <source>
        <dbReference type="ARBA" id="ARBA00047989"/>
    </source>
</evidence>
<comment type="similarity">
    <text evidence="2">Belongs to the purine nucleoside phosphorylase YfiH/LACC1 family.</text>
</comment>
<dbReference type="InterPro" id="IPR011324">
    <property type="entry name" value="Cytotoxic_necrot_fac-like_cat"/>
</dbReference>
<dbReference type="Gene3D" id="3.60.140.10">
    <property type="entry name" value="CNF1/YfiH-like putative cysteine hydrolases"/>
    <property type="match status" value="1"/>
</dbReference>
<gene>
    <name evidence="10" type="ORF">K8W16_09170</name>
</gene>
<evidence type="ECO:0000256" key="4">
    <source>
        <dbReference type="ARBA" id="ARBA00022723"/>
    </source>
</evidence>
<dbReference type="GO" id="GO:0005507">
    <property type="term" value="F:copper ion binding"/>
    <property type="evidence" value="ECO:0007669"/>
    <property type="project" value="TreeGrafter"/>
</dbReference>
<dbReference type="SUPFAM" id="SSF64438">
    <property type="entry name" value="CNF1/YfiH-like putative cysteine hydrolases"/>
    <property type="match status" value="1"/>
</dbReference>
<evidence type="ECO:0000256" key="8">
    <source>
        <dbReference type="ARBA" id="ARBA00048968"/>
    </source>
</evidence>
<dbReference type="PANTHER" id="PTHR30616:SF2">
    <property type="entry name" value="PURINE NUCLEOSIDE PHOSPHORYLASE LACC1"/>
    <property type="match status" value="1"/>
</dbReference>
<organism evidence="10 11">
    <name type="scientific">Mailhella massiliensis</name>
    <dbReference type="NCBI Taxonomy" id="1903261"/>
    <lineage>
        <taxon>Bacteria</taxon>
        <taxon>Pseudomonadati</taxon>
        <taxon>Thermodesulfobacteriota</taxon>
        <taxon>Desulfovibrionia</taxon>
        <taxon>Desulfovibrionales</taxon>
        <taxon>Desulfovibrionaceae</taxon>
        <taxon>Mailhella</taxon>
    </lineage>
</organism>
<name>A0A921AWV3_9BACT</name>
<evidence type="ECO:0000256" key="1">
    <source>
        <dbReference type="ARBA" id="ARBA00000553"/>
    </source>
</evidence>
<comment type="catalytic activity">
    <reaction evidence="7">
        <text>adenosine + H2O + H(+) = inosine + NH4(+)</text>
        <dbReference type="Rhea" id="RHEA:24408"/>
        <dbReference type="ChEBI" id="CHEBI:15377"/>
        <dbReference type="ChEBI" id="CHEBI:15378"/>
        <dbReference type="ChEBI" id="CHEBI:16335"/>
        <dbReference type="ChEBI" id="CHEBI:17596"/>
        <dbReference type="ChEBI" id="CHEBI:28938"/>
        <dbReference type="EC" id="3.5.4.4"/>
    </reaction>
    <physiologicalReaction direction="left-to-right" evidence="7">
        <dbReference type="Rhea" id="RHEA:24409"/>
    </physiologicalReaction>
</comment>
<dbReference type="RefSeq" id="WP_304122846.1">
    <property type="nucleotide sequence ID" value="NZ_DYZA01000185.1"/>
</dbReference>
<dbReference type="PANTHER" id="PTHR30616">
    <property type="entry name" value="UNCHARACTERIZED PROTEIN YFIH"/>
    <property type="match status" value="1"/>
</dbReference>
<sequence length="244" mass="27009">MLSAMIPFQFPGLPGVGCAFSLRAFGSVSLAGGAERAASEQRRVSLPSLLGVSAFAEVHQVHGTRTIFEPEAQPPRQPPVEQADGMATSRPDLALMIKTADCQPILVAHASGRFVMAVHAGWRGNRQGYPQKAVEEFCGHYGLEPRDLWAVRGPSLGPAASEFVNFAEEWGQEYLPWYEEACRSVDLWQLARSQLESAGLLPGRILSLDLCTFENWRMFFSYRHARRMGSEDGRQGSFIWIRPA</sequence>
<evidence type="ECO:0000256" key="9">
    <source>
        <dbReference type="ARBA" id="ARBA00049893"/>
    </source>
</evidence>
<dbReference type="Pfam" id="PF02578">
    <property type="entry name" value="Cu-oxidase_4"/>
    <property type="match status" value="1"/>
</dbReference>
<dbReference type="AlphaFoldDB" id="A0A921AWV3"/>
<comment type="catalytic activity">
    <reaction evidence="8">
        <text>adenosine + phosphate = alpha-D-ribose 1-phosphate + adenine</text>
        <dbReference type="Rhea" id="RHEA:27642"/>
        <dbReference type="ChEBI" id="CHEBI:16335"/>
        <dbReference type="ChEBI" id="CHEBI:16708"/>
        <dbReference type="ChEBI" id="CHEBI:43474"/>
        <dbReference type="ChEBI" id="CHEBI:57720"/>
        <dbReference type="EC" id="2.4.2.1"/>
    </reaction>
    <physiologicalReaction direction="left-to-right" evidence="8">
        <dbReference type="Rhea" id="RHEA:27643"/>
    </physiologicalReaction>
</comment>
<comment type="catalytic activity">
    <reaction evidence="1">
        <text>inosine + phosphate = alpha-D-ribose 1-phosphate + hypoxanthine</text>
        <dbReference type="Rhea" id="RHEA:27646"/>
        <dbReference type="ChEBI" id="CHEBI:17368"/>
        <dbReference type="ChEBI" id="CHEBI:17596"/>
        <dbReference type="ChEBI" id="CHEBI:43474"/>
        <dbReference type="ChEBI" id="CHEBI:57720"/>
        <dbReference type="EC" id="2.4.2.1"/>
    </reaction>
    <physiologicalReaction direction="left-to-right" evidence="1">
        <dbReference type="Rhea" id="RHEA:27647"/>
    </physiologicalReaction>
</comment>
<evidence type="ECO:0000256" key="5">
    <source>
        <dbReference type="ARBA" id="ARBA00022801"/>
    </source>
</evidence>
<keyword evidence="3" id="KW-0808">Transferase</keyword>
<accession>A0A921AWV3</accession>
<protein>
    <submittedName>
        <fullName evidence="10">Polyphenol oxidase family protein</fullName>
    </submittedName>
</protein>
<dbReference type="InterPro" id="IPR038371">
    <property type="entry name" value="Cu_polyphenol_OxRdtase_sf"/>
</dbReference>